<dbReference type="SUPFAM" id="SSF52540">
    <property type="entry name" value="P-loop containing nucleoside triphosphate hydrolases"/>
    <property type="match status" value="1"/>
</dbReference>
<keyword evidence="1" id="KW-1133">Transmembrane helix</keyword>
<keyword evidence="1" id="KW-0812">Transmembrane</keyword>
<dbReference type="Gene3D" id="3.40.50.300">
    <property type="entry name" value="P-loop containing nucleotide triphosphate hydrolases"/>
    <property type="match status" value="1"/>
</dbReference>
<proteinExistence type="predicted"/>
<evidence type="ECO:0000313" key="4">
    <source>
        <dbReference type="Proteomes" id="UP000789342"/>
    </source>
</evidence>
<comment type="caution">
    <text evidence="3">The sequence shown here is derived from an EMBL/GenBank/DDBJ whole genome shotgun (WGS) entry which is preliminary data.</text>
</comment>
<dbReference type="InterPro" id="IPR011579">
    <property type="entry name" value="ATPase_dom"/>
</dbReference>
<dbReference type="InterPro" id="IPR027417">
    <property type="entry name" value="P-loop_NTPase"/>
</dbReference>
<gene>
    <name evidence="3" type="ORF">AMORRO_LOCUS9814</name>
</gene>
<dbReference type="AlphaFoldDB" id="A0A9N9DP21"/>
<dbReference type="PANTHER" id="PTHR36168">
    <property type="entry name" value="CHROMOSOME 1, WHOLE GENOME SHOTGUN SEQUENCE"/>
    <property type="match status" value="1"/>
</dbReference>
<organism evidence="3 4">
    <name type="scientific">Acaulospora morrowiae</name>
    <dbReference type="NCBI Taxonomy" id="94023"/>
    <lineage>
        <taxon>Eukaryota</taxon>
        <taxon>Fungi</taxon>
        <taxon>Fungi incertae sedis</taxon>
        <taxon>Mucoromycota</taxon>
        <taxon>Glomeromycotina</taxon>
        <taxon>Glomeromycetes</taxon>
        <taxon>Diversisporales</taxon>
        <taxon>Acaulosporaceae</taxon>
        <taxon>Acaulospora</taxon>
    </lineage>
</organism>
<accession>A0A9N9DP21</accession>
<dbReference type="Pfam" id="PF01637">
    <property type="entry name" value="ATPase_2"/>
    <property type="match status" value="1"/>
</dbReference>
<evidence type="ECO:0000259" key="2">
    <source>
        <dbReference type="Pfam" id="PF01637"/>
    </source>
</evidence>
<dbReference type="Proteomes" id="UP000789342">
    <property type="component" value="Unassembled WGS sequence"/>
</dbReference>
<name>A0A9N9DP21_9GLOM</name>
<keyword evidence="1" id="KW-0472">Membrane</keyword>
<feature type="transmembrane region" description="Helical" evidence="1">
    <location>
        <begin position="28"/>
        <end position="49"/>
    </location>
</feature>
<dbReference type="EMBL" id="CAJVPV010010081">
    <property type="protein sequence ID" value="CAG8647772.1"/>
    <property type="molecule type" value="Genomic_DNA"/>
</dbReference>
<reference evidence="3" key="1">
    <citation type="submission" date="2021-06" db="EMBL/GenBank/DDBJ databases">
        <authorList>
            <person name="Kallberg Y."/>
            <person name="Tangrot J."/>
            <person name="Rosling A."/>
        </authorList>
    </citation>
    <scope>NUCLEOTIDE SEQUENCE</scope>
    <source>
        <strain evidence="3">CL551</strain>
    </source>
</reference>
<dbReference type="PANTHER" id="PTHR36168:SF1">
    <property type="entry name" value="ORC1-LIKE AAA ATPASE DOMAIN-CONTAINING PROTEIN"/>
    <property type="match status" value="1"/>
</dbReference>
<evidence type="ECO:0000256" key="1">
    <source>
        <dbReference type="SAM" id="Phobius"/>
    </source>
</evidence>
<dbReference type="GO" id="GO:0005524">
    <property type="term" value="F:ATP binding"/>
    <property type="evidence" value="ECO:0007669"/>
    <property type="project" value="InterPro"/>
</dbReference>
<feature type="transmembrane region" description="Helical" evidence="1">
    <location>
        <begin position="55"/>
        <end position="76"/>
    </location>
</feature>
<protein>
    <submittedName>
        <fullName evidence="3">10154_t:CDS:1</fullName>
    </submittedName>
</protein>
<sequence length="447" mass="51214">MSFSKTIQPVATPLSFHIHTFENFDNPVYYLGVIGLRIIDIFMVLLGFFFTVLGIIGIFGTLPGFFYTGYLFYAYCRNKFNDRSLIKVIEKGTRPKVEILDDKLFSRPIIVDYLKNILQPDSDQSFYYVVCGEHGSGKTTLFRIASSEVGRGVVYVDVPSRVEDFGKGFGKALNFAFEERISFTQQLTRKLVDTNGNSNEPVWWRALKAFKRGAKEYKAKYNKPAVIVCDNVSRLVHKNPEVLDILQDDAKDNADEHIYIAVFICSEGAVLRMKSRSSWSRAKNPPMEICDLSEEESIKYMTEIHKITEKAGELYQLVGGRILELKSVANDLSSKQFIEDIREKILLKAYNKLYSAKILKNQKHHEAGKRVIDALLRSKEINIEEFRELFANEEKYDDALEANVFSFHPSRNTVSFQSQSIEYYIRENYDAFADLVSLSSNYASTSK</sequence>
<dbReference type="OrthoDB" id="511599at2759"/>
<evidence type="ECO:0000313" key="3">
    <source>
        <dbReference type="EMBL" id="CAG8647772.1"/>
    </source>
</evidence>
<feature type="domain" description="ATPase" evidence="2">
    <location>
        <begin position="122"/>
        <end position="326"/>
    </location>
</feature>
<keyword evidence="4" id="KW-1185">Reference proteome</keyword>